<dbReference type="SUPFAM" id="SSF55961">
    <property type="entry name" value="Bet v1-like"/>
    <property type="match status" value="1"/>
</dbReference>
<evidence type="ECO:0000256" key="1">
    <source>
        <dbReference type="SAM" id="SignalP"/>
    </source>
</evidence>
<name>A0A423PL45_9GAMM</name>
<evidence type="ECO:0000313" key="3">
    <source>
        <dbReference type="Proteomes" id="UP000283993"/>
    </source>
</evidence>
<keyword evidence="3" id="KW-1185">Reference proteome</keyword>
<organism evidence="2 3">
    <name type="scientific">Salinisphaera orenii MK-B5</name>
    <dbReference type="NCBI Taxonomy" id="856730"/>
    <lineage>
        <taxon>Bacteria</taxon>
        <taxon>Pseudomonadati</taxon>
        <taxon>Pseudomonadota</taxon>
        <taxon>Gammaproteobacteria</taxon>
        <taxon>Salinisphaerales</taxon>
        <taxon>Salinisphaeraceae</taxon>
        <taxon>Salinisphaera</taxon>
    </lineage>
</organism>
<accession>A0A423PL45</accession>
<feature type="chain" id="PRO_5019576188" evidence="1">
    <location>
        <begin position="24"/>
        <end position="179"/>
    </location>
</feature>
<gene>
    <name evidence="2" type="ORF">SAOR_11170</name>
</gene>
<dbReference type="Proteomes" id="UP000283993">
    <property type="component" value="Unassembled WGS sequence"/>
</dbReference>
<dbReference type="EMBL" id="AYKH01000023">
    <property type="protein sequence ID" value="ROO26252.1"/>
    <property type="molecule type" value="Genomic_DNA"/>
</dbReference>
<dbReference type="CDD" id="cd07821">
    <property type="entry name" value="PYR_PYL_RCAR_like"/>
    <property type="match status" value="1"/>
</dbReference>
<dbReference type="RefSeq" id="WP_221179965.1">
    <property type="nucleotide sequence ID" value="NZ_AYKH01000023.1"/>
</dbReference>
<dbReference type="Gene3D" id="3.30.530.20">
    <property type="match status" value="1"/>
</dbReference>
<dbReference type="PANTHER" id="PTHR39332:SF7">
    <property type="entry name" value="SRPBCC FAMILY PROTEIN"/>
    <property type="match status" value="1"/>
</dbReference>
<dbReference type="InterPro" id="IPR023393">
    <property type="entry name" value="START-like_dom_sf"/>
</dbReference>
<feature type="signal peptide" evidence="1">
    <location>
        <begin position="1"/>
        <end position="23"/>
    </location>
</feature>
<dbReference type="PANTHER" id="PTHR39332">
    <property type="entry name" value="BLL4707 PROTEIN"/>
    <property type="match status" value="1"/>
</dbReference>
<sequence length="179" mass="19124">MMTHRFLTTLAAALLLAGGPAVAADDTASDGASGDIDVKESITVDAPPAKVWKAIGDFDAIDRWHPAVESAEIVEGENNEPGARRHLTLAGDGGTIDEELVARDDDRMSYSYRLIEGVLPVRNYRSEIVVKAAHGNATRIVWTGNFDAAEGVEDAKAQEVITGVYTGGLENVKKMMQAD</sequence>
<proteinExistence type="predicted"/>
<protein>
    <submittedName>
        <fullName evidence="2">Bet v i allergen</fullName>
    </submittedName>
</protein>
<keyword evidence="1" id="KW-0732">Signal</keyword>
<dbReference type="AlphaFoldDB" id="A0A423PL45"/>
<comment type="caution">
    <text evidence="2">The sequence shown here is derived from an EMBL/GenBank/DDBJ whole genome shotgun (WGS) entry which is preliminary data.</text>
</comment>
<dbReference type="InterPro" id="IPR019587">
    <property type="entry name" value="Polyketide_cyclase/dehydratase"/>
</dbReference>
<reference evidence="2 3" key="1">
    <citation type="submission" date="2013-10" db="EMBL/GenBank/DDBJ databases">
        <title>Salinisphaera orenii MK-B5 Genome Sequencing.</title>
        <authorList>
            <person name="Lai Q."/>
            <person name="Li C."/>
            <person name="Shao Z."/>
        </authorList>
    </citation>
    <scope>NUCLEOTIDE SEQUENCE [LARGE SCALE GENOMIC DNA]</scope>
    <source>
        <strain evidence="2 3">MK-B5</strain>
    </source>
</reference>
<dbReference type="Pfam" id="PF10604">
    <property type="entry name" value="Polyketide_cyc2"/>
    <property type="match status" value="1"/>
</dbReference>
<evidence type="ECO:0000313" key="2">
    <source>
        <dbReference type="EMBL" id="ROO26252.1"/>
    </source>
</evidence>